<evidence type="ECO:0000313" key="8">
    <source>
        <dbReference type="EMBL" id="RGU53664.1"/>
    </source>
</evidence>
<dbReference type="GO" id="GO:0009279">
    <property type="term" value="C:cell outer membrane"/>
    <property type="evidence" value="ECO:0007669"/>
    <property type="project" value="UniProtKB-SubCell"/>
</dbReference>
<gene>
    <name evidence="8" type="ORF">DWW57_18270</name>
</gene>
<comment type="caution">
    <text evidence="8">The sequence shown here is derived from an EMBL/GenBank/DDBJ whole genome shotgun (WGS) entry which is preliminary data.</text>
</comment>
<dbReference type="SUPFAM" id="SSF48452">
    <property type="entry name" value="TPR-like"/>
    <property type="match status" value="1"/>
</dbReference>
<dbReference type="Proteomes" id="UP000284243">
    <property type="component" value="Unassembled WGS sequence"/>
</dbReference>
<reference evidence="8 9" key="1">
    <citation type="submission" date="2018-08" db="EMBL/GenBank/DDBJ databases">
        <title>A genome reference for cultivated species of the human gut microbiota.</title>
        <authorList>
            <person name="Zou Y."/>
            <person name="Xue W."/>
            <person name="Luo G."/>
        </authorList>
    </citation>
    <scope>NUCLEOTIDE SEQUENCE [LARGE SCALE GENOMIC DNA]</scope>
    <source>
        <strain evidence="8 9">AF16-14</strain>
    </source>
</reference>
<feature type="domain" description="RagB/SusD" evidence="6">
    <location>
        <begin position="324"/>
        <end position="514"/>
    </location>
</feature>
<dbReference type="CDD" id="cd08977">
    <property type="entry name" value="SusD"/>
    <property type="match status" value="1"/>
</dbReference>
<dbReference type="InterPro" id="IPR033985">
    <property type="entry name" value="SusD-like_N"/>
</dbReference>
<dbReference type="EMBL" id="QRYC01000043">
    <property type="protein sequence ID" value="RGU53664.1"/>
    <property type="molecule type" value="Genomic_DNA"/>
</dbReference>
<dbReference type="Gene3D" id="1.25.40.390">
    <property type="match status" value="1"/>
</dbReference>
<proteinExistence type="inferred from homology"/>
<evidence type="ECO:0000259" key="6">
    <source>
        <dbReference type="Pfam" id="PF07980"/>
    </source>
</evidence>
<sequence>MKVKYLLIGILFLSACNGRLDEMRPHNMAEADNYLSSFNNIVNATSGLYGQFQSAAGGYTEVSLYHVAYHVLGEFRANNVIFNDAFLSWSTDYLRGPDAHFFLNSDQKSQSYAWSVWAKSHQLILGASRNIVAIDKLYANTVNPDEKLNLVRLKGENAFLRGLLIFNATNVFGRPFWDQPDKNLGIPLDVEATAQALERSSVRECFEQAIADFKTAAACLPDERSDRTFANKAASFGMLSRIYLYMGGMPESPVEDYNRMAVRYADSTFSMKNDVVEVLQGEELKDLYDNPKTNKEILFAFTPANFPSRIHNLVHNYYSWYGYESSASTSGYNCVISRDYEEIMDQEKDLRWTYFTEPSGRFNGRYNTKKYNGGKYEAFSGYYSFACPVVFIRAGEVILNRAEAYMKLGESGKALADLNYIRQRAGLSPLSGISGMELFDEIFDERRRELAFEAQTYYDYVRNGRKMERKEVSVAYSSYTARQYNEIDPQTSRRTMCLIPSEEISLNKKLVQNEY</sequence>
<dbReference type="Pfam" id="PF14322">
    <property type="entry name" value="SusD-like_3"/>
    <property type="match status" value="1"/>
</dbReference>
<evidence type="ECO:0000313" key="9">
    <source>
        <dbReference type="Proteomes" id="UP000284243"/>
    </source>
</evidence>
<evidence type="ECO:0000256" key="5">
    <source>
        <dbReference type="ARBA" id="ARBA00023237"/>
    </source>
</evidence>
<comment type="subcellular location">
    <subcellularLocation>
        <location evidence="1">Cell outer membrane</location>
    </subcellularLocation>
</comment>
<feature type="domain" description="SusD-like N-terminal" evidence="7">
    <location>
        <begin position="110"/>
        <end position="244"/>
    </location>
</feature>
<dbReference type="InterPro" id="IPR012944">
    <property type="entry name" value="SusD_RagB_dom"/>
</dbReference>
<keyword evidence="4" id="KW-0472">Membrane</keyword>
<evidence type="ECO:0000256" key="2">
    <source>
        <dbReference type="ARBA" id="ARBA00006275"/>
    </source>
</evidence>
<dbReference type="RefSeq" id="WP_022160826.1">
    <property type="nucleotide sequence ID" value="NZ_CABJFF010000006.1"/>
</dbReference>
<keyword evidence="5" id="KW-0998">Cell outer membrane</keyword>
<dbReference type="AlphaFoldDB" id="A0A412TJF0"/>
<comment type="similarity">
    <text evidence="2">Belongs to the SusD family.</text>
</comment>
<name>A0A412TJF0_9BACT</name>
<protein>
    <submittedName>
        <fullName evidence="8">RagB/SusD family nutrient uptake outer membrane protein</fullName>
    </submittedName>
</protein>
<evidence type="ECO:0000256" key="4">
    <source>
        <dbReference type="ARBA" id="ARBA00023136"/>
    </source>
</evidence>
<evidence type="ECO:0000256" key="3">
    <source>
        <dbReference type="ARBA" id="ARBA00022729"/>
    </source>
</evidence>
<dbReference type="InterPro" id="IPR011990">
    <property type="entry name" value="TPR-like_helical_dom_sf"/>
</dbReference>
<dbReference type="PROSITE" id="PS51257">
    <property type="entry name" value="PROKAR_LIPOPROTEIN"/>
    <property type="match status" value="1"/>
</dbReference>
<accession>A0A412TJF0</accession>
<evidence type="ECO:0000259" key="7">
    <source>
        <dbReference type="Pfam" id="PF14322"/>
    </source>
</evidence>
<dbReference type="Pfam" id="PF07980">
    <property type="entry name" value="SusD_RagB"/>
    <property type="match status" value="1"/>
</dbReference>
<evidence type="ECO:0000256" key="1">
    <source>
        <dbReference type="ARBA" id="ARBA00004442"/>
    </source>
</evidence>
<keyword evidence="3" id="KW-0732">Signal</keyword>
<organism evidence="8 9">
    <name type="scientific">Odoribacter splanchnicus</name>
    <dbReference type="NCBI Taxonomy" id="28118"/>
    <lineage>
        <taxon>Bacteria</taxon>
        <taxon>Pseudomonadati</taxon>
        <taxon>Bacteroidota</taxon>
        <taxon>Bacteroidia</taxon>
        <taxon>Bacteroidales</taxon>
        <taxon>Odoribacteraceae</taxon>
        <taxon>Odoribacter</taxon>
    </lineage>
</organism>